<dbReference type="RefSeq" id="WP_239153553.1">
    <property type="nucleotide sequence ID" value="NZ_BOPF01000032.1"/>
</dbReference>
<dbReference type="InterPro" id="IPR011330">
    <property type="entry name" value="Glyco_hydro/deAcase_b/a-brl"/>
</dbReference>
<accession>A0A8J3YQL1</accession>
<evidence type="ECO:0000256" key="1">
    <source>
        <dbReference type="SAM" id="MobiDB-lite"/>
    </source>
</evidence>
<dbReference type="InterPro" id="IPR050248">
    <property type="entry name" value="Polysacc_deacetylase_ArnD"/>
</dbReference>
<dbReference type="PROSITE" id="PS51257">
    <property type="entry name" value="PROKAR_LIPOPROTEIN"/>
    <property type="match status" value="1"/>
</dbReference>
<keyword evidence="5" id="KW-1185">Reference proteome</keyword>
<reference evidence="4" key="1">
    <citation type="submission" date="2021-01" db="EMBL/GenBank/DDBJ databases">
        <title>Whole genome shotgun sequence of Virgisporangium aliadipatigenens NBRC 105644.</title>
        <authorList>
            <person name="Komaki H."/>
            <person name="Tamura T."/>
        </authorList>
    </citation>
    <scope>NUCLEOTIDE SEQUENCE</scope>
    <source>
        <strain evidence="4">NBRC 105644</strain>
    </source>
</reference>
<dbReference type="GO" id="GO:0005975">
    <property type="term" value="P:carbohydrate metabolic process"/>
    <property type="evidence" value="ECO:0007669"/>
    <property type="project" value="InterPro"/>
</dbReference>
<evidence type="ECO:0000259" key="3">
    <source>
        <dbReference type="PROSITE" id="PS51677"/>
    </source>
</evidence>
<organism evidence="4 5">
    <name type="scientific">Virgisporangium aliadipatigenens</name>
    <dbReference type="NCBI Taxonomy" id="741659"/>
    <lineage>
        <taxon>Bacteria</taxon>
        <taxon>Bacillati</taxon>
        <taxon>Actinomycetota</taxon>
        <taxon>Actinomycetes</taxon>
        <taxon>Micromonosporales</taxon>
        <taxon>Micromonosporaceae</taxon>
        <taxon>Virgisporangium</taxon>
    </lineage>
</organism>
<gene>
    <name evidence="4" type="ORF">Val02_68850</name>
</gene>
<evidence type="ECO:0000313" key="4">
    <source>
        <dbReference type="EMBL" id="GIJ49999.1"/>
    </source>
</evidence>
<evidence type="ECO:0000256" key="2">
    <source>
        <dbReference type="SAM" id="SignalP"/>
    </source>
</evidence>
<dbReference type="PANTHER" id="PTHR10587">
    <property type="entry name" value="GLYCOSYL TRANSFERASE-RELATED"/>
    <property type="match status" value="1"/>
</dbReference>
<dbReference type="PROSITE" id="PS51677">
    <property type="entry name" value="NODB"/>
    <property type="match status" value="1"/>
</dbReference>
<feature type="signal peptide" evidence="2">
    <location>
        <begin position="1"/>
        <end position="24"/>
    </location>
</feature>
<feature type="region of interest" description="Disordered" evidence="1">
    <location>
        <begin position="39"/>
        <end position="83"/>
    </location>
</feature>
<dbReference type="EMBL" id="BOPF01000032">
    <property type="protein sequence ID" value="GIJ49999.1"/>
    <property type="molecule type" value="Genomic_DNA"/>
</dbReference>
<dbReference type="Proteomes" id="UP000619260">
    <property type="component" value="Unassembled WGS sequence"/>
</dbReference>
<feature type="compositionally biased region" description="Low complexity" evidence="1">
    <location>
        <begin position="60"/>
        <end position="76"/>
    </location>
</feature>
<protein>
    <submittedName>
        <fullName evidence="4">Hydrolase</fullName>
    </submittedName>
</protein>
<dbReference type="CDD" id="cd10917">
    <property type="entry name" value="CE4_NodB_like_6s_7s"/>
    <property type="match status" value="1"/>
</dbReference>
<dbReference type="SUPFAM" id="SSF88713">
    <property type="entry name" value="Glycoside hydrolase/deacetylase"/>
    <property type="match status" value="1"/>
</dbReference>
<keyword evidence="4" id="KW-0378">Hydrolase</keyword>
<dbReference type="Pfam" id="PF01522">
    <property type="entry name" value="Polysacc_deac_1"/>
    <property type="match status" value="1"/>
</dbReference>
<dbReference type="AlphaFoldDB" id="A0A8J3YQL1"/>
<feature type="chain" id="PRO_5038754513" evidence="2">
    <location>
        <begin position="25"/>
        <end position="278"/>
    </location>
</feature>
<evidence type="ECO:0000313" key="5">
    <source>
        <dbReference type="Proteomes" id="UP000619260"/>
    </source>
</evidence>
<dbReference type="InterPro" id="IPR002509">
    <property type="entry name" value="NODB_dom"/>
</dbReference>
<name>A0A8J3YQL1_9ACTN</name>
<keyword evidence="2" id="KW-0732">Signal</keyword>
<comment type="caution">
    <text evidence="4">The sequence shown here is derived from an EMBL/GenBank/DDBJ whole genome shotgun (WGS) entry which is preliminary data.</text>
</comment>
<dbReference type="Gene3D" id="3.20.20.370">
    <property type="entry name" value="Glycoside hydrolase/deacetylase"/>
    <property type="match status" value="1"/>
</dbReference>
<sequence>MTRIRIATLVAVLATGLFLMGCGAQESATWHDAPVAAEPAGLAGGTAGGEPISTPPSGSPSPSTSSSPSSNVSTPPDGILKNTGSQTEVSLTFDDGPDPSYTPKILELLRNNGAKATFCLVGVQVQQFPDLVRQIVAEGHTLCNHTWKHDLKLGTRGEQAIRADLQRTNDAILAAVPGAQIKYFRHPGGMWTPTAIKVAQAMGMTCAGWEVDTDDWNVAKYPAGEHMKQHVLSTLRNSVKPGSIVLAHDAGGDRRGTMAAYEIALPELKSKYQLVGLP</sequence>
<dbReference type="GO" id="GO:0016810">
    <property type="term" value="F:hydrolase activity, acting on carbon-nitrogen (but not peptide) bonds"/>
    <property type="evidence" value="ECO:0007669"/>
    <property type="project" value="InterPro"/>
</dbReference>
<feature type="domain" description="NodB homology" evidence="3">
    <location>
        <begin position="87"/>
        <end position="278"/>
    </location>
</feature>
<proteinExistence type="predicted"/>